<keyword evidence="3" id="KW-0808">Transferase</keyword>
<proteinExistence type="predicted"/>
<keyword evidence="7" id="KW-0411">Iron-sulfur</keyword>
<dbReference type="InterPro" id="IPR051198">
    <property type="entry name" value="BchE-like"/>
</dbReference>
<feature type="domain" description="Radical SAM core" evidence="9">
    <location>
        <begin position="194"/>
        <end position="418"/>
    </location>
</feature>
<dbReference type="Gene3D" id="3.40.50.280">
    <property type="entry name" value="Cobalamin-binding domain"/>
    <property type="match status" value="1"/>
</dbReference>
<evidence type="ECO:0000259" key="8">
    <source>
        <dbReference type="PROSITE" id="PS51332"/>
    </source>
</evidence>
<evidence type="ECO:0000256" key="2">
    <source>
        <dbReference type="ARBA" id="ARBA00022603"/>
    </source>
</evidence>
<dbReference type="InterPro" id="IPR006158">
    <property type="entry name" value="Cobalamin-bd"/>
</dbReference>
<evidence type="ECO:0000256" key="7">
    <source>
        <dbReference type="ARBA" id="ARBA00023014"/>
    </source>
</evidence>
<name>A0A532V371_UNCL8</name>
<dbReference type="SFLD" id="SFLDS00029">
    <property type="entry name" value="Radical_SAM"/>
    <property type="match status" value="1"/>
</dbReference>
<dbReference type="InterPro" id="IPR058240">
    <property type="entry name" value="rSAM_sf"/>
</dbReference>
<dbReference type="Pfam" id="PF02310">
    <property type="entry name" value="B12-binding"/>
    <property type="match status" value="1"/>
</dbReference>
<dbReference type="InterPro" id="IPR034466">
    <property type="entry name" value="Methyltransferase_Class_B"/>
</dbReference>
<dbReference type="AlphaFoldDB" id="A0A532V371"/>
<dbReference type="SMART" id="SM00729">
    <property type="entry name" value="Elp3"/>
    <property type="match status" value="1"/>
</dbReference>
<accession>A0A532V371</accession>
<dbReference type="GO" id="GO:0003824">
    <property type="term" value="F:catalytic activity"/>
    <property type="evidence" value="ECO:0007669"/>
    <property type="project" value="InterPro"/>
</dbReference>
<dbReference type="PROSITE" id="PS51918">
    <property type="entry name" value="RADICAL_SAM"/>
    <property type="match status" value="1"/>
</dbReference>
<sequence length="467" mass="53915">MHILLIRPHSDIPAAAPPLGLLYLVSYLQEHTDHTCSICDARMHEWEIDKVQSVIRDEKPDLVGITAFSLELPQVHELAKVSKSVLPDVPVITGGPYATSDYMKALEDKNIDIAVIGEGEGSFCQLVEAMDKGEDWSQIKGLAYRKNGEMVKTGMREFLDNLDELPYPAWDSVNLEEYFNHKSTHKRNAFNQHQATQRVLSIQTTRGCPFRCSYCHNLFGKKLRKRSVENVIGEMRLMKDKFGATEIEIIDDIFNLDIGRAKQIFRRIIEEKFDFKISFPNGLRSDSMDAELLDLFKEGGVFRLVFAIESGTPRIQKLIRKNLNIEKARQSIALAAERGFSMGGFFMLGFLDETEEECWNTINFALESKLQTAAFFVVTPFPNTDIWTQALEMGHNLDANYENYQKVSANISRIPSKRLEELRKIAFRRFYLNPKRLISFMRTTPWRDRLWEKIWILIATSFFKYEK</sequence>
<dbReference type="Proteomes" id="UP000319619">
    <property type="component" value="Unassembled WGS sequence"/>
</dbReference>
<feature type="domain" description="B12-binding" evidence="8">
    <location>
        <begin position="1"/>
        <end position="137"/>
    </location>
</feature>
<evidence type="ECO:0000259" key="9">
    <source>
        <dbReference type="PROSITE" id="PS51918"/>
    </source>
</evidence>
<dbReference type="GO" id="GO:0046872">
    <property type="term" value="F:metal ion binding"/>
    <property type="evidence" value="ECO:0007669"/>
    <property type="project" value="UniProtKB-KW"/>
</dbReference>
<dbReference type="InterPro" id="IPR007197">
    <property type="entry name" value="rSAM"/>
</dbReference>
<dbReference type="SUPFAM" id="SSF102114">
    <property type="entry name" value="Radical SAM enzymes"/>
    <property type="match status" value="1"/>
</dbReference>
<evidence type="ECO:0000313" key="11">
    <source>
        <dbReference type="Proteomes" id="UP000319619"/>
    </source>
</evidence>
<keyword evidence="2" id="KW-0489">Methyltransferase</keyword>
<dbReference type="CDD" id="cd02068">
    <property type="entry name" value="radical_SAM_B12_BD"/>
    <property type="match status" value="1"/>
</dbReference>
<comment type="caution">
    <text evidence="10">The sequence shown here is derived from an EMBL/GenBank/DDBJ whole genome shotgun (WGS) entry which is preliminary data.</text>
</comment>
<comment type="cofactor">
    <cofactor evidence="1">
        <name>[4Fe-4S] cluster</name>
        <dbReference type="ChEBI" id="CHEBI:49883"/>
    </cofactor>
</comment>
<dbReference type="InterPro" id="IPR023404">
    <property type="entry name" value="rSAM_horseshoe"/>
</dbReference>
<dbReference type="SFLD" id="SFLDG01082">
    <property type="entry name" value="B12-binding_domain_containing"/>
    <property type="match status" value="1"/>
</dbReference>
<dbReference type="PANTHER" id="PTHR43409">
    <property type="entry name" value="ANAEROBIC MAGNESIUM-PROTOPORPHYRIN IX MONOMETHYL ESTER CYCLASE-RELATED"/>
    <property type="match status" value="1"/>
</dbReference>
<evidence type="ECO:0000256" key="3">
    <source>
        <dbReference type="ARBA" id="ARBA00022679"/>
    </source>
</evidence>
<keyword evidence="4" id="KW-0949">S-adenosyl-L-methionine</keyword>
<dbReference type="EMBL" id="NJBN01000002">
    <property type="protein sequence ID" value="TKJ41599.1"/>
    <property type="molecule type" value="Genomic_DNA"/>
</dbReference>
<protein>
    <submittedName>
        <fullName evidence="10">Uncharacterized protein</fullName>
    </submittedName>
</protein>
<evidence type="ECO:0000313" key="10">
    <source>
        <dbReference type="EMBL" id="TKJ41599.1"/>
    </source>
</evidence>
<dbReference type="CDD" id="cd01335">
    <property type="entry name" value="Radical_SAM"/>
    <property type="match status" value="1"/>
</dbReference>
<evidence type="ECO:0000256" key="6">
    <source>
        <dbReference type="ARBA" id="ARBA00023004"/>
    </source>
</evidence>
<dbReference type="SFLD" id="SFLDG01123">
    <property type="entry name" value="methyltransferase_(Class_B)"/>
    <property type="match status" value="1"/>
</dbReference>
<gene>
    <name evidence="10" type="ORF">CEE37_03270</name>
</gene>
<dbReference type="PROSITE" id="PS51332">
    <property type="entry name" value="B12_BINDING"/>
    <property type="match status" value="1"/>
</dbReference>
<dbReference type="GO" id="GO:0031419">
    <property type="term" value="F:cobalamin binding"/>
    <property type="evidence" value="ECO:0007669"/>
    <property type="project" value="InterPro"/>
</dbReference>
<dbReference type="Pfam" id="PF04055">
    <property type="entry name" value="Radical_SAM"/>
    <property type="match status" value="1"/>
</dbReference>
<reference evidence="10 11" key="1">
    <citation type="submission" date="2017-06" db="EMBL/GenBank/DDBJ databases">
        <title>Novel microbial phyla capable of carbon fixation and sulfur reduction in deep-sea sediments.</title>
        <authorList>
            <person name="Huang J."/>
            <person name="Baker B."/>
            <person name="Wang Y."/>
        </authorList>
    </citation>
    <scope>NUCLEOTIDE SEQUENCE [LARGE SCALE GENOMIC DNA]</scope>
    <source>
        <strain evidence="10">B3_LCP</strain>
    </source>
</reference>
<organism evidence="10 11">
    <name type="scientific">candidate division LCP-89 bacterium B3_LCP</name>
    <dbReference type="NCBI Taxonomy" id="2012998"/>
    <lineage>
        <taxon>Bacteria</taxon>
        <taxon>Pseudomonadati</taxon>
        <taxon>Bacteria division LCP-89</taxon>
    </lineage>
</organism>
<dbReference type="PANTHER" id="PTHR43409:SF7">
    <property type="entry name" value="BLL1977 PROTEIN"/>
    <property type="match status" value="1"/>
</dbReference>
<dbReference type="InterPro" id="IPR006638">
    <property type="entry name" value="Elp3/MiaA/NifB-like_rSAM"/>
</dbReference>
<dbReference type="GO" id="GO:0051539">
    <property type="term" value="F:4 iron, 4 sulfur cluster binding"/>
    <property type="evidence" value="ECO:0007669"/>
    <property type="project" value="UniProtKB-KW"/>
</dbReference>
<evidence type="ECO:0000256" key="1">
    <source>
        <dbReference type="ARBA" id="ARBA00001966"/>
    </source>
</evidence>
<evidence type="ECO:0000256" key="5">
    <source>
        <dbReference type="ARBA" id="ARBA00022723"/>
    </source>
</evidence>
<keyword evidence="6" id="KW-0408">Iron</keyword>
<keyword evidence="5" id="KW-0479">Metal-binding</keyword>
<dbReference type="Gene3D" id="3.80.30.20">
    <property type="entry name" value="tm_1862 like domain"/>
    <property type="match status" value="1"/>
</dbReference>
<evidence type="ECO:0000256" key="4">
    <source>
        <dbReference type="ARBA" id="ARBA00022691"/>
    </source>
</evidence>